<dbReference type="PROSITE" id="PS00297">
    <property type="entry name" value="HSP70_1"/>
    <property type="match status" value="1"/>
</dbReference>
<keyword evidence="14" id="KW-1185">Reference proteome</keyword>
<comment type="function">
    <text evidence="1 9">Acts as a chaperone.</text>
</comment>
<dbReference type="SUPFAM" id="SSF100934">
    <property type="entry name" value="Heat shock protein 70kD (HSP70), C-terminal subdomain"/>
    <property type="match status" value="1"/>
</dbReference>
<dbReference type="NCBIfam" id="NF001413">
    <property type="entry name" value="PRK00290.1"/>
    <property type="match status" value="1"/>
</dbReference>
<evidence type="ECO:0000313" key="14">
    <source>
        <dbReference type="Proteomes" id="UP000236311"/>
    </source>
</evidence>
<feature type="coiled-coil region" evidence="11">
    <location>
        <begin position="223"/>
        <end position="250"/>
    </location>
</feature>
<dbReference type="EMBL" id="OFSM01000014">
    <property type="protein sequence ID" value="SOY30191.1"/>
    <property type="molecule type" value="Genomic_DNA"/>
</dbReference>
<evidence type="ECO:0000256" key="7">
    <source>
        <dbReference type="ARBA" id="ARBA00023016"/>
    </source>
</evidence>
<feature type="modified residue" description="Phosphothreonine; by autocatalysis" evidence="9">
    <location>
        <position position="174"/>
    </location>
</feature>
<proteinExistence type="evidence at transcript level"/>
<dbReference type="Proteomes" id="UP000236311">
    <property type="component" value="Unassembled WGS sequence"/>
</dbReference>
<keyword evidence="11" id="KW-0175">Coiled coil</keyword>
<dbReference type="GO" id="GO:0005524">
    <property type="term" value="F:ATP binding"/>
    <property type="evidence" value="ECO:0007669"/>
    <property type="project" value="UniProtKB-UniRule"/>
</dbReference>
<dbReference type="Gene3D" id="3.30.420.40">
    <property type="match status" value="3"/>
</dbReference>
<keyword evidence="7 9" id="KW-0346">Stress response</keyword>
<dbReference type="GO" id="GO:0005737">
    <property type="term" value="C:cytoplasm"/>
    <property type="evidence" value="ECO:0007669"/>
    <property type="project" value="UniProtKB-ARBA"/>
</dbReference>
<evidence type="ECO:0000256" key="2">
    <source>
        <dbReference type="ARBA" id="ARBA00007381"/>
    </source>
</evidence>
<gene>
    <name evidence="9 13" type="primary">dnaK</name>
    <name evidence="13" type="ORF">AMURIS_02914</name>
</gene>
<organism evidence="13 14">
    <name type="scientific">Acetatifactor muris</name>
    <dbReference type="NCBI Taxonomy" id="879566"/>
    <lineage>
        <taxon>Bacteria</taxon>
        <taxon>Bacillati</taxon>
        <taxon>Bacillota</taxon>
        <taxon>Clostridia</taxon>
        <taxon>Lachnospirales</taxon>
        <taxon>Lachnospiraceae</taxon>
        <taxon>Acetatifactor</taxon>
    </lineage>
</organism>
<dbReference type="PROSITE" id="PS01036">
    <property type="entry name" value="HSP70_3"/>
    <property type="match status" value="1"/>
</dbReference>
<dbReference type="InterPro" id="IPR029048">
    <property type="entry name" value="HSP70_C_sf"/>
</dbReference>
<feature type="compositionally biased region" description="Gly residues" evidence="12">
    <location>
        <begin position="593"/>
        <end position="607"/>
    </location>
</feature>
<reference evidence="13 14" key="1">
    <citation type="submission" date="2018-01" db="EMBL/GenBank/DDBJ databases">
        <authorList>
            <person name="Gaut B.S."/>
            <person name="Morton B.R."/>
            <person name="Clegg M.T."/>
            <person name="Duvall M.R."/>
        </authorList>
    </citation>
    <scope>NUCLEOTIDE SEQUENCE [LARGE SCALE GENOMIC DNA]</scope>
    <source>
        <strain evidence="13">GP69</strain>
    </source>
</reference>
<evidence type="ECO:0000256" key="10">
    <source>
        <dbReference type="RuleBase" id="RU003322"/>
    </source>
</evidence>
<dbReference type="FunFam" id="1.20.1270.10:FF:000001">
    <property type="entry name" value="Molecular chaperone DnaK"/>
    <property type="match status" value="1"/>
</dbReference>
<dbReference type="PRINTS" id="PR00301">
    <property type="entry name" value="HEATSHOCK70"/>
</dbReference>
<evidence type="ECO:0000256" key="12">
    <source>
        <dbReference type="SAM" id="MobiDB-lite"/>
    </source>
</evidence>
<evidence type="ECO:0000256" key="9">
    <source>
        <dbReference type="HAMAP-Rule" id="MF_00332"/>
    </source>
</evidence>
<dbReference type="InterPro" id="IPR012725">
    <property type="entry name" value="Chaperone_DnaK"/>
</dbReference>
<accession>A0A2K4ZIB4</accession>
<dbReference type="SUPFAM" id="SSF53067">
    <property type="entry name" value="Actin-like ATPase domain"/>
    <property type="match status" value="2"/>
</dbReference>
<dbReference type="RefSeq" id="WP_103240255.1">
    <property type="nucleotide sequence ID" value="NZ_CANRXC010000002.1"/>
</dbReference>
<feature type="coiled-coil region" evidence="11">
    <location>
        <begin position="535"/>
        <end position="582"/>
    </location>
</feature>
<evidence type="ECO:0000256" key="4">
    <source>
        <dbReference type="ARBA" id="ARBA00022553"/>
    </source>
</evidence>
<dbReference type="Gene3D" id="3.30.30.30">
    <property type="match status" value="1"/>
</dbReference>
<dbReference type="Gene3D" id="3.90.640.10">
    <property type="entry name" value="Actin, Chain A, domain 4"/>
    <property type="match status" value="1"/>
</dbReference>
<dbReference type="NCBIfam" id="TIGR02350">
    <property type="entry name" value="prok_dnaK"/>
    <property type="match status" value="1"/>
</dbReference>
<evidence type="ECO:0000256" key="11">
    <source>
        <dbReference type="SAM" id="Coils"/>
    </source>
</evidence>
<dbReference type="Gene3D" id="1.20.1270.10">
    <property type="match status" value="1"/>
</dbReference>
<dbReference type="FunFam" id="3.90.640.10:FF:000003">
    <property type="entry name" value="Molecular chaperone DnaK"/>
    <property type="match status" value="1"/>
</dbReference>
<dbReference type="FunFam" id="2.60.34.10:FF:000014">
    <property type="entry name" value="Chaperone protein DnaK HSP70"/>
    <property type="match status" value="1"/>
</dbReference>
<dbReference type="AlphaFoldDB" id="A0A2K4ZIB4"/>
<evidence type="ECO:0000313" key="13">
    <source>
        <dbReference type="EMBL" id="SOY30191.1"/>
    </source>
</evidence>
<keyword evidence="4 9" id="KW-0597">Phosphoprotein</keyword>
<keyword evidence="5 9" id="KW-0547">Nucleotide-binding</keyword>
<evidence type="ECO:0000256" key="5">
    <source>
        <dbReference type="ARBA" id="ARBA00022741"/>
    </source>
</evidence>
<evidence type="ECO:0000256" key="6">
    <source>
        <dbReference type="ARBA" id="ARBA00022840"/>
    </source>
</evidence>
<dbReference type="GO" id="GO:0051082">
    <property type="term" value="F:unfolded protein binding"/>
    <property type="evidence" value="ECO:0007669"/>
    <property type="project" value="InterPro"/>
</dbReference>
<dbReference type="FunFam" id="3.30.420.40:FF:000020">
    <property type="entry name" value="Chaperone protein HscA homolog"/>
    <property type="match status" value="1"/>
</dbReference>
<name>A0A2K4ZIB4_9FIRM</name>
<dbReference type="CDD" id="cd10234">
    <property type="entry name" value="ASKHA_NBD_HSP70_DnaK-like"/>
    <property type="match status" value="1"/>
</dbReference>
<dbReference type="Pfam" id="PF00012">
    <property type="entry name" value="HSP70"/>
    <property type="match status" value="2"/>
</dbReference>
<dbReference type="HAMAP" id="MF_00332">
    <property type="entry name" value="DnaK"/>
    <property type="match status" value="1"/>
</dbReference>
<sequence length="623" mass="66458">MSKIIGIDLGTTNSCVAVMEGGKPTVIANAEGARTTPSVVAFTKTGERLVGEPAKRQAVTNAEKTIASIKRDMGTDNGRSVDGKKYSPQQISAMILQKLKADAESYLGEKVAEAVITVPAYFNDAQRQATKDAGKIAGLEVKRIINEPTAAALAYGLDNEKEQKIMVYDLGGGTFDVSIIEIGDGVIEVLATNGDTHLGGDDFDNKVIQWMLSEFKKAEGVDLSNDKMAMQRLKEAAEKAKKELSSAMTTNINLPFITATAEGPKHFDMNLSRAQFDELTHDLVEKTAIPVQNAMKDAGLTNSDLGQVLLVGGSTRIPAVQDKVRQLTGKEPGKSLNPDECVAIGASVQGGKLAGDAGAGDILLLDVTPLSLSIETMGGVATRLIERNTTIPTKHSQIFSTAADNQTAVDINVVQGERQFARDNKSLGQFRLDGIPPARRGVPQIEVTFDIDANGIVNVSAKDLGTGKEQHITITAGSNMSDDEIERAVKEAAEFEAQDKKRKEAIEARNEADSFVFQTEKALGEVGDKISDSEKSAVQAELDAVKAILERTKDQEMTDSDVDELKAAKEKLMNSAQSLFTKMYENMQQAQGGAAGPDMGGDMGAGSGSAPEDDVIDGDFREV</sequence>
<dbReference type="SUPFAM" id="SSF100920">
    <property type="entry name" value="Heat shock protein 70kD (HSP70), peptide-binding domain"/>
    <property type="match status" value="1"/>
</dbReference>
<keyword evidence="6 9" id="KW-0067">ATP-binding</keyword>
<dbReference type="InterPro" id="IPR013126">
    <property type="entry name" value="Hsp_70_fam"/>
</dbReference>
<dbReference type="PROSITE" id="PS00329">
    <property type="entry name" value="HSP70_2"/>
    <property type="match status" value="1"/>
</dbReference>
<evidence type="ECO:0000256" key="3">
    <source>
        <dbReference type="ARBA" id="ARBA00014415"/>
    </source>
</evidence>
<dbReference type="InterPro" id="IPR018181">
    <property type="entry name" value="Heat_shock_70_CS"/>
</dbReference>
<protein>
    <recommendedName>
        <fullName evidence="3 9">Chaperone protein DnaK</fullName>
    </recommendedName>
    <alternativeName>
        <fullName evidence="9">HSP70</fullName>
    </alternativeName>
    <alternativeName>
        <fullName evidence="9">Heat shock 70 kDa protein</fullName>
    </alternativeName>
    <alternativeName>
        <fullName evidence="9">Heat shock protein 70</fullName>
    </alternativeName>
</protein>
<dbReference type="PANTHER" id="PTHR19375">
    <property type="entry name" value="HEAT SHOCK PROTEIN 70KDA"/>
    <property type="match status" value="1"/>
</dbReference>
<evidence type="ECO:0000256" key="1">
    <source>
        <dbReference type="ARBA" id="ARBA00002290"/>
    </source>
</evidence>
<dbReference type="InterPro" id="IPR043129">
    <property type="entry name" value="ATPase_NBD"/>
</dbReference>
<comment type="induction">
    <text evidence="9">By stress conditions e.g. heat shock.</text>
</comment>
<dbReference type="Gene3D" id="2.60.34.10">
    <property type="entry name" value="Substrate Binding Domain Of DNAk, Chain A, domain 1"/>
    <property type="match status" value="1"/>
</dbReference>
<feature type="region of interest" description="Disordered" evidence="12">
    <location>
        <begin position="588"/>
        <end position="623"/>
    </location>
</feature>
<dbReference type="GO" id="GO:0140662">
    <property type="term" value="F:ATP-dependent protein folding chaperone"/>
    <property type="evidence" value="ECO:0007669"/>
    <property type="project" value="InterPro"/>
</dbReference>
<comment type="similarity">
    <text evidence="2 9 10">Belongs to the heat shock protein 70 family.</text>
</comment>
<dbReference type="InterPro" id="IPR029047">
    <property type="entry name" value="HSP70_peptide-bd_sf"/>
</dbReference>
<keyword evidence="8 9" id="KW-0143">Chaperone</keyword>
<dbReference type="FunFam" id="3.30.420.40:FF:000545">
    <property type="entry name" value="Endoplasmic reticulum chaperone BiP"/>
    <property type="match status" value="1"/>
</dbReference>
<evidence type="ECO:0000256" key="8">
    <source>
        <dbReference type="ARBA" id="ARBA00023186"/>
    </source>
</evidence>
<dbReference type="OrthoDB" id="9766019at2"/>